<evidence type="ECO:0000313" key="2">
    <source>
        <dbReference type="Proteomes" id="UP000001062"/>
    </source>
</evidence>
<keyword evidence="2" id="KW-1185">Reference proteome</keyword>
<dbReference type="Pfam" id="PF06995">
    <property type="entry name" value="Phage_P2_GpU"/>
    <property type="match status" value="1"/>
</dbReference>
<dbReference type="HOGENOM" id="CLU_2012515_0_0_6"/>
<gene>
    <name evidence="1" type="ordered locus">Marme_4191</name>
</gene>
<dbReference type="STRING" id="717774.Marme_4191"/>
<protein>
    <recommendedName>
        <fullName evidence="3">P2 GpU family protein</fullName>
    </recommendedName>
</protein>
<evidence type="ECO:0000313" key="1">
    <source>
        <dbReference type="EMBL" id="ADZ93390.1"/>
    </source>
</evidence>
<name>F2K1Q6_MARM1</name>
<accession>F2K1Q6</accession>
<dbReference type="EMBL" id="CP002583">
    <property type="protein sequence ID" value="ADZ93390.1"/>
    <property type="molecule type" value="Genomic_DNA"/>
</dbReference>
<dbReference type="OrthoDB" id="7060261at2"/>
<dbReference type="PATRIC" id="fig|717774.3.peg.4341"/>
<dbReference type="RefSeq" id="WP_013663292.1">
    <property type="nucleotide sequence ID" value="NC_015276.1"/>
</dbReference>
<organism evidence="1 2">
    <name type="scientific">Marinomonas mediterranea (strain ATCC 700492 / JCM 21426 / NBRC 103028 / MMB-1)</name>
    <dbReference type="NCBI Taxonomy" id="717774"/>
    <lineage>
        <taxon>Bacteria</taxon>
        <taxon>Pseudomonadati</taxon>
        <taxon>Pseudomonadota</taxon>
        <taxon>Gammaproteobacteria</taxon>
        <taxon>Oceanospirillales</taxon>
        <taxon>Oceanospirillaceae</taxon>
        <taxon>Marinomonas</taxon>
    </lineage>
</organism>
<dbReference type="InterPro" id="IPR009734">
    <property type="entry name" value="Myoviridae_GpU"/>
</dbReference>
<sequence>MLCQLGHVKFESSGVNIANISRQSSYHFANKSIINGFDDWQQVGRHSQKLTLSGVLIEQSMGALNSLYALAEKKESVTLALSYGQALTVLIMEISADQSNFLKEGEFYKQSFEVQLVVIHGNL</sequence>
<reference evidence="1 2" key="1">
    <citation type="journal article" date="2012" name="Stand. Genomic Sci.">
        <title>Complete genome sequence of the melanogenic marine bacterium Marinomonas mediterranea type strain (MMB-1(T)).</title>
        <authorList>
            <person name="Lucas-Elio P."/>
            <person name="Goodwin L."/>
            <person name="Woyke T."/>
            <person name="Pitluck S."/>
            <person name="Nolan M."/>
            <person name="Kyrpides N.C."/>
            <person name="Detter J.C."/>
            <person name="Copeland A."/>
            <person name="Teshima H."/>
            <person name="Bruce D."/>
            <person name="Detter C."/>
            <person name="Tapia R."/>
            <person name="Han S."/>
            <person name="Land M.L."/>
            <person name="Ivanova N."/>
            <person name="Mikhailova N."/>
            <person name="Johnston A.W."/>
            <person name="Sanchez-Amat A."/>
        </authorList>
    </citation>
    <scope>NUCLEOTIDE SEQUENCE [LARGE SCALE GENOMIC DNA]</scope>
    <source>
        <strain evidence="2">ATCC 700492 / JCM 21426 / NBRC 103028 / MMB-1</strain>
    </source>
</reference>
<evidence type="ECO:0008006" key="3">
    <source>
        <dbReference type="Google" id="ProtNLM"/>
    </source>
</evidence>
<dbReference type="KEGG" id="mme:Marme_4191"/>
<dbReference type="Proteomes" id="UP000001062">
    <property type="component" value="Chromosome"/>
</dbReference>
<dbReference type="AlphaFoldDB" id="F2K1Q6"/>
<proteinExistence type="predicted"/>